<dbReference type="InterPro" id="IPR036051">
    <property type="entry name" value="KRAB_dom_sf"/>
</dbReference>
<accession>A0A8B9S3F8</accession>
<dbReference type="CDD" id="cd07765">
    <property type="entry name" value="KRAB_A-box"/>
    <property type="match status" value="1"/>
</dbReference>
<evidence type="ECO:0000259" key="1">
    <source>
        <dbReference type="PROSITE" id="PS50805"/>
    </source>
</evidence>
<dbReference type="Pfam" id="PF01352">
    <property type="entry name" value="KRAB"/>
    <property type="match status" value="1"/>
</dbReference>
<proteinExistence type="predicted"/>
<dbReference type="GO" id="GO:0006355">
    <property type="term" value="P:regulation of DNA-templated transcription"/>
    <property type="evidence" value="ECO:0007669"/>
    <property type="project" value="InterPro"/>
</dbReference>
<dbReference type="Gene3D" id="6.10.140.140">
    <property type="match status" value="1"/>
</dbReference>
<dbReference type="SMART" id="SM00349">
    <property type="entry name" value="KRAB"/>
    <property type="match status" value="1"/>
</dbReference>
<protein>
    <recommendedName>
        <fullName evidence="1">KRAB domain-containing protein</fullName>
    </recommendedName>
</protein>
<sequence length="58" mass="6854">SAFSVLVTFEDVVIYFSPEEWAELAGWQRELYRQVMLENYEVVTSLDRLALCQTRTHL</sequence>
<dbReference type="PROSITE" id="PS50805">
    <property type="entry name" value="KRAB"/>
    <property type="match status" value="1"/>
</dbReference>
<feature type="domain" description="KRAB" evidence="1">
    <location>
        <begin position="7"/>
        <end position="58"/>
    </location>
</feature>
<dbReference type="Proteomes" id="UP000694424">
    <property type="component" value="Unplaced"/>
</dbReference>
<dbReference type="AlphaFoldDB" id="A0A8B9S3F8"/>
<dbReference type="SUPFAM" id="SSF109640">
    <property type="entry name" value="KRAB domain (Kruppel-associated box)"/>
    <property type="match status" value="1"/>
</dbReference>
<dbReference type="PANTHER" id="PTHR23232">
    <property type="entry name" value="KRAB DOMAIN C2H2 ZINC FINGER"/>
    <property type="match status" value="1"/>
</dbReference>
<evidence type="ECO:0000313" key="3">
    <source>
        <dbReference type="Proteomes" id="UP000694424"/>
    </source>
</evidence>
<dbReference type="InterPro" id="IPR001909">
    <property type="entry name" value="KRAB"/>
</dbReference>
<dbReference type="PANTHER" id="PTHR23232:SF142">
    <property type="entry name" value="GASTRULA ZINC FINGER PROTEIN XLCGF57.1-LIKE-RELATED"/>
    <property type="match status" value="1"/>
</dbReference>
<dbReference type="InterPro" id="IPR050169">
    <property type="entry name" value="Krueppel_C2H2_ZnF"/>
</dbReference>
<dbReference type="Ensembl" id="ENSAOWT00000001638.1">
    <property type="protein sequence ID" value="ENSAOWP00000001446.1"/>
    <property type="gene ID" value="ENSAOWG00000001039.1"/>
</dbReference>
<keyword evidence="3" id="KW-1185">Reference proteome</keyword>
<name>A0A8B9S3F8_APTOW</name>
<evidence type="ECO:0000313" key="2">
    <source>
        <dbReference type="Ensembl" id="ENSAOWP00000001446.1"/>
    </source>
</evidence>
<organism evidence="2 3">
    <name type="scientific">Apteryx owenii</name>
    <name type="common">Little spotted kiwi</name>
    <dbReference type="NCBI Taxonomy" id="8824"/>
    <lineage>
        <taxon>Eukaryota</taxon>
        <taxon>Metazoa</taxon>
        <taxon>Chordata</taxon>
        <taxon>Craniata</taxon>
        <taxon>Vertebrata</taxon>
        <taxon>Euteleostomi</taxon>
        <taxon>Archelosauria</taxon>
        <taxon>Archosauria</taxon>
        <taxon>Dinosauria</taxon>
        <taxon>Saurischia</taxon>
        <taxon>Theropoda</taxon>
        <taxon>Coelurosauria</taxon>
        <taxon>Aves</taxon>
        <taxon>Palaeognathae</taxon>
        <taxon>Apterygiformes</taxon>
        <taxon>Apterygidae</taxon>
        <taxon>Apteryx</taxon>
    </lineage>
</organism>
<reference evidence="2" key="2">
    <citation type="submission" date="2025-09" db="UniProtKB">
        <authorList>
            <consortium name="Ensembl"/>
        </authorList>
    </citation>
    <scope>IDENTIFICATION</scope>
</reference>
<reference evidence="2" key="1">
    <citation type="submission" date="2025-08" db="UniProtKB">
        <authorList>
            <consortium name="Ensembl"/>
        </authorList>
    </citation>
    <scope>IDENTIFICATION</scope>
</reference>